<dbReference type="InterPro" id="IPR006671">
    <property type="entry name" value="Cyclin_N"/>
</dbReference>
<comment type="caution">
    <text evidence="7">The sequence shown here is derived from an EMBL/GenBank/DDBJ whole genome shotgun (WGS) entry which is preliminary data.</text>
</comment>
<dbReference type="GO" id="GO:0000278">
    <property type="term" value="P:mitotic cell cycle"/>
    <property type="evidence" value="ECO:0007669"/>
    <property type="project" value="UniProtKB-ARBA"/>
</dbReference>
<dbReference type="Proteomes" id="UP000194236">
    <property type="component" value="Unassembled WGS sequence"/>
</dbReference>
<dbReference type="InterPro" id="IPR039361">
    <property type="entry name" value="Cyclin"/>
</dbReference>
<keyword evidence="1" id="KW-0132">Cell division</keyword>
<keyword evidence="2 4" id="KW-0195">Cyclin</keyword>
<dbReference type="GO" id="GO:0051301">
    <property type="term" value="P:cell division"/>
    <property type="evidence" value="ECO:0007669"/>
    <property type="project" value="UniProtKB-KW"/>
</dbReference>
<dbReference type="InterPro" id="IPR048258">
    <property type="entry name" value="Cyclins_cyclin-box"/>
</dbReference>
<dbReference type="InterPro" id="IPR004367">
    <property type="entry name" value="Cyclin_C-dom"/>
</dbReference>
<gene>
    <name evidence="7" type="ORF">BLA29_006163</name>
</gene>
<dbReference type="PANTHER" id="PTHR10177">
    <property type="entry name" value="CYCLINS"/>
    <property type="match status" value="1"/>
</dbReference>
<proteinExistence type="inferred from homology"/>
<evidence type="ECO:0000313" key="7">
    <source>
        <dbReference type="EMBL" id="OTF80718.1"/>
    </source>
</evidence>
<name>A0A1Y3BLC2_EURMA</name>
<feature type="compositionally biased region" description="Polar residues" evidence="5">
    <location>
        <begin position="35"/>
        <end position="46"/>
    </location>
</feature>
<protein>
    <submittedName>
        <fullName evidence="7">G1/S-specific cyclin-E1-like protein</fullName>
    </submittedName>
</protein>
<dbReference type="Gene3D" id="1.10.472.10">
    <property type="entry name" value="Cyclin-like"/>
    <property type="match status" value="2"/>
</dbReference>
<dbReference type="CDD" id="cd20520">
    <property type="entry name" value="CYCLIN_CCNE_rpt2"/>
    <property type="match status" value="1"/>
</dbReference>
<dbReference type="FunFam" id="1.10.472.10:FF:000154">
    <property type="entry name" value="Cyclin-B1-4"/>
    <property type="match status" value="1"/>
</dbReference>
<keyword evidence="8" id="KW-1185">Reference proteome</keyword>
<dbReference type="AlphaFoldDB" id="A0A1Y3BLC2"/>
<feature type="non-terminal residue" evidence="7">
    <location>
        <position position="313"/>
    </location>
</feature>
<dbReference type="SUPFAM" id="SSF47954">
    <property type="entry name" value="Cyclin-like"/>
    <property type="match status" value="2"/>
</dbReference>
<keyword evidence="3" id="KW-0131">Cell cycle</keyword>
<evidence type="ECO:0000259" key="6">
    <source>
        <dbReference type="SMART" id="SM00385"/>
    </source>
</evidence>
<dbReference type="Pfam" id="PF00134">
    <property type="entry name" value="Cyclin_N"/>
    <property type="match status" value="1"/>
</dbReference>
<organism evidence="7 8">
    <name type="scientific">Euroglyphus maynei</name>
    <name type="common">Mayne's house dust mite</name>
    <dbReference type="NCBI Taxonomy" id="6958"/>
    <lineage>
        <taxon>Eukaryota</taxon>
        <taxon>Metazoa</taxon>
        <taxon>Ecdysozoa</taxon>
        <taxon>Arthropoda</taxon>
        <taxon>Chelicerata</taxon>
        <taxon>Arachnida</taxon>
        <taxon>Acari</taxon>
        <taxon>Acariformes</taxon>
        <taxon>Sarcoptiformes</taxon>
        <taxon>Astigmata</taxon>
        <taxon>Psoroptidia</taxon>
        <taxon>Analgoidea</taxon>
        <taxon>Pyroglyphidae</taxon>
        <taxon>Pyroglyphinae</taxon>
        <taxon>Euroglyphus</taxon>
    </lineage>
</organism>
<evidence type="ECO:0000313" key="8">
    <source>
        <dbReference type="Proteomes" id="UP000194236"/>
    </source>
</evidence>
<evidence type="ECO:0000256" key="4">
    <source>
        <dbReference type="RuleBase" id="RU000383"/>
    </source>
</evidence>
<dbReference type="SMART" id="SM00385">
    <property type="entry name" value="CYCLIN"/>
    <property type="match status" value="1"/>
</dbReference>
<dbReference type="OrthoDB" id="5590282at2759"/>
<dbReference type="PROSITE" id="PS00292">
    <property type="entry name" value="CYCLINS"/>
    <property type="match status" value="1"/>
</dbReference>
<comment type="similarity">
    <text evidence="4">Belongs to the cyclin family.</text>
</comment>
<dbReference type="InterPro" id="IPR036915">
    <property type="entry name" value="Cyclin-like_sf"/>
</dbReference>
<dbReference type="Pfam" id="PF02984">
    <property type="entry name" value="Cyclin_C"/>
    <property type="match status" value="1"/>
</dbReference>
<dbReference type="EMBL" id="MUJZ01016887">
    <property type="protein sequence ID" value="OTF80718.1"/>
    <property type="molecule type" value="Genomic_DNA"/>
</dbReference>
<evidence type="ECO:0000256" key="3">
    <source>
        <dbReference type="ARBA" id="ARBA00023306"/>
    </source>
</evidence>
<feature type="domain" description="Cyclin-like" evidence="6">
    <location>
        <begin position="134"/>
        <end position="219"/>
    </location>
</feature>
<evidence type="ECO:0000256" key="5">
    <source>
        <dbReference type="SAM" id="MobiDB-lite"/>
    </source>
</evidence>
<dbReference type="InterPro" id="IPR013763">
    <property type="entry name" value="Cyclin-like_dom"/>
</dbReference>
<evidence type="ECO:0000256" key="1">
    <source>
        <dbReference type="ARBA" id="ARBA00022618"/>
    </source>
</evidence>
<accession>A0A1Y3BLC2</accession>
<evidence type="ECO:0000256" key="2">
    <source>
        <dbReference type="ARBA" id="ARBA00023127"/>
    </source>
</evidence>
<feature type="region of interest" description="Disordered" evidence="5">
    <location>
        <begin position="1"/>
        <end position="48"/>
    </location>
</feature>
<reference evidence="7 8" key="1">
    <citation type="submission" date="2017-03" db="EMBL/GenBank/DDBJ databases">
        <title>Genome Survey of Euroglyphus maynei.</title>
        <authorList>
            <person name="Arlian L.G."/>
            <person name="Morgan M.S."/>
            <person name="Rider S.D."/>
        </authorList>
    </citation>
    <scope>NUCLEOTIDE SEQUENCE [LARGE SCALE GENOMIC DNA]</scope>
    <source>
        <strain evidence="7">Arlian Lab</strain>
        <tissue evidence="7">Whole body</tissue>
    </source>
</reference>
<sequence>MVPNCSPFQVDKENPNNRSIGCKRKNHVLDEVDTNRPSANDTQQNVRSKRLKRSKNTICYKENFANDLTPSSTISSSRFHTTYENITPLPNLTFTDSVQVWNLMLKCDNSYKRDSDLFNRHSSLQPTMRATLLDWLNEVCQAYSLTRQTYYLALDFFDRFLSIQKDCPKKNLQLIGITCLFIAAKIEEIFPPKMNRFSFVCDGACSDKDIFDTELVIMNTLEWNLRPITPIAWLNAFFKVYTFSEKENINNKSRQQVNESFLIPDYEFELFVHIAHLIDLCTLDDGSLKFPYSVIAASAFYHFTNEDVVLQCT</sequence>